<evidence type="ECO:0000256" key="10">
    <source>
        <dbReference type="ARBA" id="ARBA00023002"/>
    </source>
</evidence>
<dbReference type="EC" id="1.3.5.1" evidence="3 16"/>
<dbReference type="SUPFAM" id="SSF54292">
    <property type="entry name" value="2Fe-2S ferredoxin-like"/>
    <property type="match status" value="1"/>
</dbReference>
<dbReference type="CDD" id="cd00207">
    <property type="entry name" value="fer2"/>
    <property type="match status" value="1"/>
</dbReference>
<reference evidence="20 21" key="2">
    <citation type="submission" date="2018-11" db="EMBL/GenBank/DDBJ databases">
        <title>Genomic Encyclopedia of Type Strains, Phase IV (KMG-IV): sequencing the most valuable type-strain genomes for metagenomic binning, comparative biology and taxonomic classification.</title>
        <authorList>
            <person name="Goeker M."/>
        </authorList>
    </citation>
    <scope>NUCLEOTIDE SEQUENCE [LARGE SCALE GENOMIC DNA]</scope>
    <source>
        <strain evidence="20 21">DSM 27783</strain>
    </source>
</reference>
<comment type="pathway">
    <text evidence="1">Carbohydrate metabolism; tricarboxylic acid cycle; fumarate from succinate (bacterial route): step 1/1.</text>
</comment>
<comment type="catalytic activity">
    <reaction evidence="14 16">
        <text>a menaquinone + succinate = a menaquinol + fumarate</text>
        <dbReference type="Rhea" id="RHEA:27834"/>
        <dbReference type="Rhea" id="RHEA-COMP:9537"/>
        <dbReference type="Rhea" id="RHEA-COMP:9539"/>
        <dbReference type="ChEBI" id="CHEBI:16374"/>
        <dbReference type="ChEBI" id="CHEBI:18151"/>
        <dbReference type="ChEBI" id="CHEBI:29806"/>
        <dbReference type="ChEBI" id="CHEBI:30031"/>
        <dbReference type="EC" id="1.3.5.1"/>
    </reaction>
</comment>
<evidence type="ECO:0000256" key="6">
    <source>
        <dbReference type="ARBA" id="ARBA00022532"/>
    </source>
</evidence>
<dbReference type="InterPro" id="IPR009051">
    <property type="entry name" value="Helical_ferredxn"/>
</dbReference>
<dbReference type="GO" id="GO:0051538">
    <property type="term" value="F:3 iron, 4 sulfur cluster binding"/>
    <property type="evidence" value="ECO:0007669"/>
    <property type="project" value="UniProtKB-KW"/>
</dbReference>
<keyword evidence="8 16" id="KW-0479">Metal-binding</keyword>
<dbReference type="InterPro" id="IPR004489">
    <property type="entry name" value="Succ_DH/fum_Rdtase_Fe-S"/>
</dbReference>
<evidence type="ECO:0000259" key="17">
    <source>
        <dbReference type="PROSITE" id="PS51085"/>
    </source>
</evidence>
<dbReference type="RefSeq" id="WP_123352234.1">
    <property type="nucleotide sequence ID" value="NZ_CP027432.2"/>
</dbReference>
<dbReference type="Gene3D" id="3.10.20.30">
    <property type="match status" value="1"/>
</dbReference>
<keyword evidence="7 16" id="KW-0001">2Fe-2S</keyword>
<dbReference type="GO" id="GO:0051539">
    <property type="term" value="F:4 iron, 4 sulfur cluster binding"/>
    <property type="evidence" value="ECO:0007669"/>
    <property type="project" value="UniProtKB-KW"/>
</dbReference>
<evidence type="ECO:0000313" key="21">
    <source>
        <dbReference type="Proteomes" id="UP000272781"/>
    </source>
</evidence>
<name>A0AAJ4UXV9_9BACT</name>
<dbReference type="Proteomes" id="UP000272781">
    <property type="component" value="Unassembled WGS sequence"/>
</dbReference>
<dbReference type="InterPro" id="IPR006058">
    <property type="entry name" value="2Fe2S_fd_BS"/>
</dbReference>
<accession>A0AAJ4UXV9</accession>
<proteinExistence type="inferred from homology"/>
<evidence type="ECO:0000256" key="13">
    <source>
        <dbReference type="ARBA" id="ARBA00023291"/>
    </source>
</evidence>
<evidence type="ECO:0000256" key="11">
    <source>
        <dbReference type="ARBA" id="ARBA00023004"/>
    </source>
</evidence>
<dbReference type="Proteomes" id="UP000298805">
    <property type="component" value="Chromosome"/>
</dbReference>
<keyword evidence="6" id="KW-0816">Tricarboxylic acid cycle</keyword>
<dbReference type="InterPro" id="IPR017900">
    <property type="entry name" value="4Fe4S_Fe_S_CS"/>
</dbReference>
<evidence type="ECO:0000259" key="18">
    <source>
        <dbReference type="PROSITE" id="PS51379"/>
    </source>
</evidence>
<keyword evidence="5 16" id="KW-0004">4Fe-4S</keyword>
<keyword evidence="9" id="KW-0813">Transport</keyword>
<dbReference type="NCBIfam" id="NF004616">
    <property type="entry name" value="PRK05950.1"/>
    <property type="match status" value="1"/>
</dbReference>
<evidence type="ECO:0000256" key="14">
    <source>
        <dbReference type="ARBA" id="ARBA00034412"/>
    </source>
</evidence>
<reference evidence="22" key="1">
    <citation type="submission" date="2018-03" db="EMBL/GenBank/DDBJ databases">
        <title>A comparative analysis of the Nautiliaceae.</title>
        <authorList>
            <person name="Grosche A."/>
            <person name="Smedile F."/>
            <person name="Vetriani C."/>
        </authorList>
    </citation>
    <scope>NUCLEOTIDE SEQUENCE [LARGE SCALE GENOMIC DNA]</scope>
    <source>
        <strain evidence="22">TB6</strain>
    </source>
</reference>
<comment type="cofactor">
    <cofactor evidence="16">
        <name>[3Fe-4S] cluster</name>
        <dbReference type="ChEBI" id="CHEBI:21137"/>
    </cofactor>
    <text evidence="16">Binds 1 [3Fe-4S] cluster.</text>
</comment>
<dbReference type="InterPro" id="IPR025192">
    <property type="entry name" value="Succ_DH/fum_Rdtase_N"/>
</dbReference>
<dbReference type="PANTHER" id="PTHR11921">
    <property type="entry name" value="SUCCINATE DEHYDROGENASE IRON-SULFUR PROTEIN"/>
    <property type="match status" value="1"/>
</dbReference>
<dbReference type="EMBL" id="RJVK01000002">
    <property type="protein sequence ID" value="ROR39842.1"/>
    <property type="molecule type" value="Genomic_DNA"/>
</dbReference>
<gene>
    <name evidence="19" type="ORF">C6V80_03045</name>
    <name evidence="20" type="ORF">EDC58_0817</name>
</gene>
<dbReference type="GO" id="GO:0009055">
    <property type="term" value="F:electron transfer activity"/>
    <property type="evidence" value="ECO:0007669"/>
    <property type="project" value="InterPro"/>
</dbReference>
<keyword evidence="22" id="KW-1185">Reference proteome</keyword>
<dbReference type="GO" id="GO:0008177">
    <property type="term" value="F:succinate dehydrogenase (quinone) activity"/>
    <property type="evidence" value="ECO:0007669"/>
    <property type="project" value="UniProtKB-EC"/>
</dbReference>
<protein>
    <recommendedName>
        <fullName evidence="4 16">Fumarate reductase iron-sulfur subunit</fullName>
        <ecNumber evidence="3 16">1.3.5.1</ecNumber>
    </recommendedName>
</protein>
<dbReference type="NCBIfam" id="TIGR00384">
    <property type="entry name" value="dhsB"/>
    <property type="match status" value="1"/>
</dbReference>
<evidence type="ECO:0000256" key="12">
    <source>
        <dbReference type="ARBA" id="ARBA00023014"/>
    </source>
</evidence>
<dbReference type="AlphaFoldDB" id="A0AAJ4UXV9"/>
<dbReference type="Pfam" id="PF13183">
    <property type="entry name" value="Fer4_8"/>
    <property type="match status" value="1"/>
</dbReference>
<evidence type="ECO:0000256" key="7">
    <source>
        <dbReference type="ARBA" id="ARBA00022714"/>
    </source>
</evidence>
<evidence type="ECO:0000256" key="4">
    <source>
        <dbReference type="ARBA" id="ARBA00017261"/>
    </source>
</evidence>
<organism evidence="20 21">
    <name type="scientific">Caminibacter pacificus</name>
    <dbReference type="NCBI Taxonomy" id="1424653"/>
    <lineage>
        <taxon>Bacteria</taxon>
        <taxon>Pseudomonadati</taxon>
        <taxon>Campylobacterota</taxon>
        <taxon>Epsilonproteobacteria</taxon>
        <taxon>Nautiliales</taxon>
        <taxon>Nautiliaceae</taxon>
        <taxon>Caminibacter</taxon>
    </lineage>
</organism>
<feature type="domain" description="2Fe-2S ferredoxin-type" evidence="17">
    <location>
        <begin position="8"/>
        <end position="95"/>
    </location>
</feature>
<reference evidence="19" key="3">
    <citation type="submission" date="2019-06" db="EMBL/GenBank/DDBJ databases">
        <title>A comparative analysis of the Nautiliaceae.</title>
        <authorList>
            <person name="Grosche A."/>
            <person name="Smedile F."/>
            <person name="Vetriani C."/>
        </authorList>
    </citation>
    <scope>NUCLEOTIDE SEQUENCE</scope>
    <source>
        <strain evidence="19">TB6</strain>
    </source>
</reference>
<evidence type="ECO:0000256" key="2">
    <source>
        <dbReference type="ARBA" id="ARBA00009433"/>
    </source>
</evidence>
<dbReference type="Pfam" id="PF13085">
    <property type="entry name" value="Fer2_3"/>
    <property type="match status" value="1"/>
</dbReference>
<dbReference type="PROSITE" id="PS51085">
    <property type="entry name" value="2FE2S_FER_2"/>
    <property type="match status" value="1"/>
</dbReference>
<keyword evidence="9" id="KW-0249">Electron transport</keyword>
<feature type="domain" description="4Fe-4S ferredoxin-type" evidence="18">
    <location>
        <begin position="197"/>
        <end position="228"/>
    </location>
</feature>
<dbReference type="InterPro" id="IPR050573">
    <property type="entry name" value="SDH/FRD_Iron-Sulfur"/>
</dbReference>
<dbReference type="PROSITE" id="PS00198">
    <property type="entry name" value="4FE4S_FER_1"/>
    <property type="match status" value="1"/>
</dbReference>
<dbReference type="FunFam" id="1.10.1060.10:FF:000003">
    <property type="entry name" value="Succinate dehydrogenase iron-sulfur subunit"/>
    <property type="match status" value="1"/>
</dbReference>
<evidence type="ECO:0000313" key="20">
    <source>
        <dbReference type="EMBL" id="ROR39842.1"/>
    </source>
</evidence>
<evidence type="ECO:0000256" key="15">
    <source>
        <dbReference type="ARBA" id="ARBA00066269"/>
    </source>
</evidence>
<dbReference type="GO" id="GO:0022904">
    <property type="term" value="P:respiratory electron transport chain"/>
    <property type="evidence" value="ECO:0007669"/>
    <property type="project" value="TreeGrafter"/>
</dbReference>
<dbReference type="PANTHER" id="PTHR11921:SF29">
    <property type="entry name" value="SUCCINATE DEHYDROGENASE [UBIQUINONE] IRON-SULFUR SUBUNIT, MITOCHONDRIAL"/>
    <property type="match status" value="1"/>
</dbReference>
<keyword evidence="11 16" id="KW-0408">Iron</keyword>
<dbReference type="InterPro" id="IPR036010">
    <property type="entry name" value="2Fe-2S_ferredoxin-like_sf"/>
</dbReference>
<keyword evidence="12 16" id="KW-0411">Iron-sulfur</keyword>
<comment type="subunit">
    <text evidence="15">Part of an enzyme complex containing three subunits: a flavoprotein (frdA), an iron-sulfur protein (frdB), and diheme cytochrome b (frdC).</text>
</comment>
<comment type="cofactor">
    <cofactor evidence="16">
        <name>[2Fe-2S] cluster</name>
        <dbReference type="ChEBI" id="CHEBI:190135"/>
    </cofactor>
    <text evidence="16">Binds 1 [2Fe-2S] cluster.</text>
</comment>
<dbReference type="GO" id="GO:0051537">
    <property type="term" value="F:2 iron, 2 sulfur cluster binding"/>
    <property type="evidence" value="ECO:0007669"/>
    <property type="project" value="UniProtKB-KW"/>
</dbReference>
<dbReference type="SUPFAM" id="SSF46548">
    <property type="entry name" value="alpha-helical ferredoxin"/>
    <property type="match status" value="1"/>
</dbReference>
<dbReference type="Gene3D" id="1.10.1060.10">
    <property type="entry name" value="Alpha-helical ferredoxin"/>
    <property type="match status" value="1"/>
</dbReference>
<evidence type="ECO:0000256" key="8">
    <source>
        <dbReference type="ARBA" id="ARBA00022723"/>
    </source>
</evidence>
<dbReference type="GO" id="GO:0046872">
    <property type="term" value="F:metal ion binding"/>
    <property type="evidence" value="ECO:0007669"/>
    <property type="project" value="UniProtKB-KW"/>
</dbReference>
<dbReference type="PROSITE" id="PS51379">
    <property type="entry name" value="4FE4S_FER_2"/>
    <property type="match status" value="1"/>
</dbReference>
<evidence type="ECO:0000313" key="22">
    <source>
        <dbReference type="Proteomes" id="UP000298805"/>
    </source>
</evidence>
<dbReference type="PROSITE" id="PS00197">
    <property type="entry name" value="2FE2S_FER_1"/>
    <property type="match status" value="1"/>
</dbReference>
<dbReference type="InterPro" id="IPR012675">
    <property type="entry name" value="Beta-grasp_dom_sf"/>
</dbReference>
<evidence type="ECO:0000256" key="1">
    <source>
        <dbReference type="ARBA" id="ARBA00004894"/>
    </source>
</evidence>
<sequence length="321" mass="36899">MKKIAYTAKIKRYNPDTNESYWESFEVEVEDSLTVLELLMYIKDKIDASLTFRAFCRSAICGSCAMIINGRAGLACKIQAKDKIKNGVIKIEPLHHLPIVRDLVVDQEPAFDKLKKIKPYLEPDPKVVPDNDRSESLVLPEEFARYDKQTDCILCMACYGQCNALEGDEKYLGPFQLTKVFRFIMDTRDGMDVEERIKLAEDHGIWECVQCQMCLAACPKGIAPGDDILELRRIAKDVTGEDNIATRRAKFWFQTVFETGQIDKWHLPEVAFGDEKGEAVTKKLEEEFRSRGMKEEEFGPQPFEDIKKFQNFIKKIQKELS</sequence>
<evidence type="ECO:0000256" key="3">
    <source>
        <dbReference type="ARBA" id="ARBA00012792"/>
    </source>
</evidence>
<dbReference type="InterPro" id="IPR017896">
    <property type="entry name" value="4Fe4S_Fe-S-bd"/>
</dbReference>
<comment type="cofactor">
    <cofactor evidence="16">
        <name>[4Fe-4S] cluster</name>
        <dbReference type="ChEBI" id="CHEBI:49883"/>
    </cofactor>
    <text evidence="16">Binds 1 [4Fe-4S] cluster.</text>
</comment>
<keyword evidence="13 16" id="KW-0003">3Fe-4S</keyword>
<comment type="similarity">
    <text evidence="2 16">Belongs to the succinate dehydrogenase/fumarate reductase iron-sulfur protein family.</text>
</comment>
<keyword evidence="10" id="KW-0560">Oxidoreductase</keyword>
<dbReference type="GO" id="GO:0006099">
    <property type="term" value="P:tricarboxylic acid cycle"/>
    <property type="evidence" value="ECO:0007669"/>
    <property type="project" value="UniProtKB-KW"/>
</dbReference>
<dbReference type="EMBL" id="CP027432">
    <property type="protein sequence ID" value="QCI27972.1"/>
    <property type="molecule type" value="Genomic_DNA"/>
</dbReference>
<dbReference type="InterPro" id="IPR001041">
    <property type="entry name" value="2Fe-2S_ferredoxin-type"/>
</dbReference>
<evidence type="ECO:0000256" key="16">
    <source>
        <dbReference type="RuleBase" id="RU361237"/>
    </source>
</evidence>
<evidence type="ECO:0000256" key="9">
    <source>
        <dbReference type="ARBA" id="ARBA00022982"/>
    </source>
</evidence>
<evidence type="ECO:0000313" key="19">
    <source>
        <dbReference type="EMBL" id="QCI27972.1"/>
    </source>
</evidence>
<evidence type="ECO:0000256" key="5">
    <source>
        <dbReference type="ARBA" id="ARBA00022485"/>
    </source>
</evidence>